<evidence type="ECO:0000313" key="3">
    <source>
        <dbReference type="Proteomes" id="UP000318693"/>
    </source>
</evidence>
<feature type="transmembrane region" description="Helical" evidence="1">
    <location>
        <begin position="96"/>
        <end position="116"/>
    </location>
</feature>
<evidence type="ECO:0000256" key="1">
    <source>
        <dbReference type="SAM" id="Phobius"/>
    </source>
</evidence>
<protein>
    <submittedName>
        <fullName evidence="2">Uncharacterized protein</fullName>
    </submittedName>
</protein>
<keyword evidence="1" id="KW-0472">Membrane</keyword>
<feature type="transmembrane region" description="Helical" evidence="1">
    <location>
        <begin position="160"/>
        <end position="182"/>
    </location>
</feature>
<keyword evidence="1" id="KW-0812">Transmembrane</keyword>
<sequence>MTATTTTRMATAITPVRRRLAAVAALLAAAALLGDVAVSMVDPAALDDHSQGLGRVSEGLVGVAFLLGALALAALVPTRGRAGRGSWWQAAGRRTWWWLAVLGLAASGLSMIGVVVTGTEPPPGLVTAEVLIALVGMVGSAVTGVRAGAWPWPVGLGVALYLPIMFLVPLNAAFMALVWIGVAAAARRRTWRAGTTHPAVA</sequence>
<comment type="caution">
    <text evidence="2">The sequence shown here is derived from an EMBL/GenBank/DDBJ whole genome shotgun (WGS) entry which is preliminary data.</text>
</comment>
<dbReference type="Proteomes" id="UP000318693">
    <property type="component" value="Unassembled WGS sequence"/>
</dbReference>
<organism evidence="2 3">
    <name type="scientific">Georgenia yuyongxinii</name>
    <dbReference type="NCBI Taxonomy" id="2589797"/>
    <lineage>
        <taxon>Bacteria</taxon>
        <taxon>Bacillati</taxon>
        <taxon>Actinomycetota</taxon>
        <taxon>Actinomycetes</taxon>
        <taxon>Micrococcales</taxon>
        <taxon>Bogoriellaceae</taxon>
        <taxon>Georgenia</taxon>
    </lineage>
</organism>
<dbReference type="EMBL" id="VJXR01000003">
    <property type="protein sequence ID" value="TRW47250.1"/>
    <property type="molecule type" value="Genomic_DNA"/>
</dbReference>
<feature type="transmembrane region" description="Helical" evidence="1">
    <location>
        <begin position="59"/>
        <end position="76"/>
    </location>
</feature>
<evidence type="ECO:0000313" key="2">
    <source>
        <dbReference type="EMBL" id="TRW47250.1"/>
    </source>
</evidence>
<dbReference type="AlphaFoldDB" id="A0A552WWQ7"/>
<name>A0A552WWQ7_9MICO</name>
<dbReference type="RefSeq" id="WP_143416824.1">
    <property type="nucleotide sequence ID" value="NZ_VJXR01000003.1"/>
</dbReference>
<keyword evidence="3" id="KW-1185">Reference proteome</keyword>
<gene>
    <name evidence="2" type="ORF">FJ693_01770</name>
</gene>
<reference evidence="2 3" key="1">
    <citation type="submission" date="2019-07" db="EMBL/GenBank/DDBJ databases">
        <title>Georgenia wutianyii sp. nov. and Georgenia *** sp. nov. isolated from plateau pika (Ochotona curzoniae) in the Qinghai-Tibet plateau of China.</title>
        <authorList>
            <person name="Tian Z."/>
        </authorList>
    </citation>
    <scope>NUCLEOTIDE SEQUENCE [LARGE SCALE GENOMIC DNA]</scope>
    <source>
        <strain evidence="2 3">Z446</strain>
    </source>
</reference>
<accession>A0A552WWQ7</accession>
<keyword evidence="1" id="KW-1133">Transmembrane helix</keyword>
<proteinExistence type="predicted"/>